<dbReference type="EMBL" id="FTOO01000005">
    <property type="protein sequence ID" value="SIS84843.1"/>
    <property type="molecule type" value="Genomic_DNA"/>
</dbReference>
<dbReference type="PIRSF" id="PIRSF038958">
    <property type="entry name" value="PG_synth_SpoVB"/>
    <property type="match status" value="1"/>
</dbReference>
<evidence type="ECO:0000256" key="4">
    <source>
        <dbReference type="ARBA" id="ARBA00022989"/>
    </source>
</evidence>
<reference evidence="8" key="1">
    <citation type="submission" date="2017-01" db="EMBL/GenBank/DDBJ databases">
        <authorList>
            <person name="Varghese N."/>
            <person name="Submissions S."/>
        </authorList>
    </citation>
    <scope>NUCLEOTIDE SEQUENCE [LARGE SCALE GENOMIC DNA]</scope>
    <source>
        <strain evidence="8">DSM 16176</strain>
    </source>
</reference>
<dbReference type="Proteomes" id="UP000186156">
    <property type="component" value="Unassembled WGS sequence"/>
</dbReference>
<feature type="transmembrane region" description="Helical" evidence="6">
    <location>
        <begin position="337"/>
        <end position="357"/>
    </location>
</feature>
<proteinExistence type="predicted"/>
<protein>
    <submittedName>
        <fullName evidence="7">Polysaccharide transporter, PST family</fullName>
    </submittedName>
</protein>
<evidence type="ECO:0000313" key="8">
    <source>
        <dbReference type="Proteomes" id="UP000186156"/>
    </source>
</evidence>
<dbReference type="STRING" id="252246.SAMN05421799_105112"/>
<feature type="transmembrane region" description="Helical" evidence="6">
    <location>
        <begin position="431"/>
        <end position="449"/>
    </location>
</feature>
<dbReference type="CDD" id="cd13124">
    <property type="entry name" value="MATE_SpoVB_like"/>
    <property type="match status" value="1"/>
</dbReference>
<dbReference type="PANTHER" id="PTHR30250:SF21">
    <property type="entry name" value="LIPID II FLIPPASE MURJ"/>
    <property type="match status" value="1"/>
</dbReference>
<accession>A0A1N7MFH0</accession>
<keyword evidence="3 6" id="KW-0812">Transmembrane</keyword>
<feature type="transmembrane region" description="Helical" evidence="6">
    <location>
        <begin position="297"/>
        <end position="316"/>
    </location>
</feature>
<comment type="subcellular location">
    <subcellularLocation>
        <location evidence="1">Cell membrane</location>
        <topology evidence="1">Multi-pass membrane protein</topology>
    </subcellularLocation>
</comment>
<keyword evidence="5 6" id="KW-0472">Membrane</keyword>
<evidence type="ECO:0000256" key="3">
    <source>
        <dbReference type="ARBA" id="ARBA00022692"/>
    </source>
</evidence>
<gene>
    <name evidence="7" type="ORF">SAMN05421799_105112</name>
</gene>
<feature type="transmembrane region" description="Helical" evidence="6">
    <location>
        <begin position="369"/>
        <end position="394"/>
    </location>
</feature>
<dbReference type="RefSeq" id="WP_076346642.1">
    <property type="nucleotide sequence ID" value="NZ_FTOO01000005.1"/>
</dbReference>
<dbReference type="AlphaFoldDB" id="A0A1N7MFH0"/>
<evidence type="ECO:0000256" key="2">
    <source>
        <dbReference type="ARBA" id="ARBA00022475"/>
    </source>
</evidence>
<dbReference type="InterPro" id="IPR002797">
    <property type="entry name" value="Polysacc_synth"/>
</dbReference>
<evidence type="ECO:0000256" key="6">
    <source>
        <dbReference type="SAM" id="Phobius"/>
    </source>
</evidence>
<dbReference type="GO" id="GO:0005886">
    <property type="term" value="C:plasma membrane"/>
    <property type="evidence" value="ECO:0007669"/>
    <property type="project" value="UniProtKB-SubCell"/>
</dbReference>
<keyword evidence="8" id="KW-1185">Reference proteome</keyword>
<feature type="transmembrane region" description="Helical" evidence="6">
    <location>
        <begin position="172"/>
        <end position="190"/>
    </location>
</feature>
<sequence length="564" mass="61189">MKSPGSGTAKLARGTSLYVICVALAKVLGLVWVIPVTAIIGPTGNGIYGNAYAVYNILQQLATAGFPLAMGKLIAERRARGERAVVEHIYRVTMRSLMLFSVCAFAVMWFAAPVFAHMISLKDSTASVEQNVPSIRAVSLMLLVIPAMSGLRGYLQGFQRLEGPAYSQTFEQLFRVIAMVAGAYLVVDVWHRDRAVYGAAAATFGGFVGGLAGLVLLVAYALPVRRRERPLGYDESPFRSSQILRMVYRIALPVSLGGLVVPIANLVDSWTVTNLLQMSGESYAQAVANYGILTRQAMYLVMLPMSFAYAIGVSVLPSVSAAKAKRNQGDLQANITFTLRTMFLMSFPTSAALLVLSRPINLALFGTTAGSNIISTVSFMSIFASMELISTYVLQGLGKMYRPVRNMFIGLGIKTALNFALILSLHSALGAALATTFGYIVSSLLNVAAVRKYGQVRFSLRKLMRPFFRAALIAGIAMFGADYGFMRLFHGTHGPEVRLEAVLELLIAGGVGALVYLLLVARSGAMTEEEFRSVPGIGKYLGRMARKLRKPPRRPGTERLRKYP</sequence>
<feature type="transmembrane region" description="Helical" evidence="6">
    <location>
        <begin position="16"/>
        <end position="40"/>
    </location>
</feature>
<feature type="transmembrane region" description="Helical" evidence="6">
    <location>
        <begin position="52"/>
        <end position="75"/>
    </location>
</feature>
<evidence type="ECO:0000256" key="5">
    <source>
        <dbReference type="ARBA" id="ARBA00023136"/>
    </source>
</evidence>
<evidence type="ECO:0000256" key="1">
    <source>
        <dbReference type="ARBA" id="ARBA00004651"/>
    </source>
</evidence>
<name>A0A1N7MFH0_9BACL</name>
<dbReference type="InterPro" id="IPR050833">
    <property type="entry name" value="Poly_Biosynth_Transport"/>
</dbReference>
<dbReference type="Pfam" id="PF01943">
    <property type="entry name" value="Polysacc_synt"/>
    <property type="match status" value="1"/>
</dbReference>
<feature type="transmembrane region" description="Helical" evidence="6">
    <location>
        <begin position="501"/>
        <end position="521"/>
    </location>
</feature>
<evidence type="ECO:0000313" key="7">
    <source>
        <dbReference type="EMBL" id="SIS84843.1"/>
    </source>
</evidence>
<keyword evidence="2" id="KW-1003">Cell membrane</keyword>
<feature type="transmembrane region" description="Helical" evidence="6">
    <location>
        <begin position="470"/>
        <end position="489"/>
    </location>
</feature>
<feature type="transmembrane region" description="Helical" evidence="6">
    <location>
        <begin position="246"/>
        <end position="267"/>
    </location>
</feature>
<feature type="transmembrane region" description="Helical" evidence="6">
    <location>
        <begin position="196"/>
        <end position="222"/>
    </location>
</feature>
<organism evidence="7 8">
    <name type="scientific">Alicyclobacillus vulcanalis</name>
    <dbReference type="NCBI Taxonomy" id="252246"/>
    <lineage>
        <taxon>Bacteria</taxon>
        <taxon>Bacillati</taxon>
        <taxon>Bacillota</taxon>
        <taxon>Bacilli</taxon>
        <taxon>Bacillales</taxon>
        <taxon>Alicyclobacillaceae</taxon>
        <taxon>Alicyclobacillus</taxon>
    </lineage>
</organism>
<keyword evidence="4 6" id="KW-1133">Transmembrane helix</keyword>
<dbReference type="PANTHER" id="PTHR30250">
    <property type="entry name" value="PST FAMILY PREDICTED COLANIC ACID TRANSPORTER"/>
    <property type="match status" value="1"/>
</dbReference>
<dbReference type="InterPro" id="IPR024923">
    <property type="entry name" value="PG_synth_SpoVB"/>
</dbReference>
<dbReference type="OrthoDB" id="9775950at2"/>
<feature type="transmembrane region" description="Helical" evidence="6">
    <location>
        <begin position="96"/>
        <end position="121"/>
    </location>
</feature>
<feature type="transmembrane region" description="Helical" evidence="6">
    <location>
        <begin position="133"/>
        <end position="151"/>
    </location>
</feature>
<feature type="transmembrane region" description="Helical" evidence="6">
    <location>
        <begin position="406"/>
        <end position="425"/>
    </location>
</feature>